<keyword evidence="8" id="KW-1003">Cell membrane</keyword>
<comment type="function">
    <text evidence="8">Produces ATP from ADP in the presence of a proton gradient across the membrane.</text>
</comment>
<dbReference type="EMBL" id="LR584267">
    <property type="protein sequence ID" value="VHN99905.1"/>
    <property type="molecule type" value="Genomic_DNA"/>
</dbReference>
<dbReference type="GO" id="GO:0005524">
    <property type="term" value="F:ATP binding"/>
    <property type="evidence" value="ECO:0007669"/>
    <property type="project" value="UniProtKB-UniRule"/>
</dbReference>
<reference evidence="10 12" key="1">
    <citation type="journal article" date="2015" name="Genome Announc.">
        <title>Complete Genome Sequences for Two Strains of a Novel Fastidious, Partially Acid-Fast, Gram-Positive Corynebacterineae Bacterium, Derived from Human Clinical Samples.</title>
        <authorList>
            <person name="Nicholson A.C."/>
            <person name="Bell M."/>
            <person name="Humrighouse B.W."/>
            <person name="McQuiston J.R."/>
        </authorList>
    </citation>
    <scope>NUCLEOTIDE SEQUENCE [LARGE SCALE GENOMIC DNA]</scope>
    <source>
        <strain evidence="10 12">X1698</strain>
    </source>
</reference>
<dbReference type="GO" id="GO:0046933">
    <property type="term" value="F:proton-transporting ATP synthase activity, rotational mechanism"/>
    <property type="evidence" value="ECO:0007669"/>
    <property type="project" value="UniProtKB-UniRule"/>
</dbReference>
<keyword evidence="6 8" id="KW-0139">CF(1)</keyword>
<evidence type="ECO:0000256" key="7">
    <source>
        <dbReference type="ARBA" id="ARBA00023310"/>
    </source>
</evidence>
<sequence length="127" mass="13135">MADLDVSIVSVDGSVWYGTATSVTSTTVEGEMGILYGRQPILAQMAEDGVVTVHSTDGEFLVFAVSGGFLSCTGANVIVMAEKAMPASDVSLEDVEKKLAALPEDGSGGERAQLRAQIRAAKRLAAA</sequence>
<dbReference type="AlphaFoldDB" id="A0A0M4LYJ6"/>
<dbReference type="InterPro" id="IPR036771">
    <property type="entry name" value="ATPsynth_dsu/esu_N"/>
</dbReference>
<dbReference type="GeneID" id="84894314"/>
<dbReference type="OrthoDB" id="9791445at2"/>
<evidence type="ECO:0000256" key="3">
    <source>
        <dbReference type="ARBA" id="ARBA00022448"/>
    </source>
</evidence>
<accession>A0A0M4LYJ6</accession>
<dbReference type="SUPFAM" id="SSF51344">
    <property type="entry name" value="Epsilon subunit of F1F0-ATP synthase N-terminal domain"/>
    <property type="match status" value="1"/>
</dbReference>
<keyword evidence="3 8" id="KW-0813">Transport</keyword>
<dbReference type="PANTHER" id="PTHR13822:SF10">
    <property type="entry name" value="ATP SYNTHASE EPSILON CHAIN, CHLOROPLASTIC"/>
    <property type="match status" value="1"/>
</dbReference>
<comment type="similarity">
    <text evidence="2 8">Belongs to the ATPase epsilon chain family.</text>
</comment>
<comment type="subcellular location">
    <subcellularLocation>
        <location evidence="1 8">Cell membrane</location>
        <topology evidence="1 8">Peripheral membrane protein</topology>
    </subcellularLocation>
</comment>
<keyword evidence="4 8" id="KW-0406">Ion transport</keyword>
<dbReference type="Pfam" id="PF02823">
    <property type="entry name" value="ATP-synt_DE_N"/>
    <property type="match status" value="1"/>
</dbReference>
<dbReference type="HAMAP" id="MF_00530">
    <property type="entry name" value="ATP_synth_epsil_bac"/>
    <property type="match status" value="1"/>
</dbReference>
<reference evidence="11 13" key="3">
    <citation type="submission" date="2019-04" db="EMBL/GenBank/DDBJ databases">
        <authorList>
            <person name="Seth-Smith MB H."/>
            <person name="Seth-Smith H."/>
        </authorList>
    </citation>
    <scope>NUCLEOTIDE SEQUENCE [LARGE SCALE GENOMIC DNA]</scope>
    <source>
        <strain evidence="11">USB-603019</strain>
    </source>
</reference>
<dbReference type="PANTHER" id="PTHR13822">
    <property type="entry name" value="ATP SYNTHASE DELTA/EPSILON CHAIN"/>
    <property type="match status" value="1"/>
</dbReference>
<reference evidence="10" key="2">
    <citation type="journal article" date="2016" name="Int. J. Syst. Evol. Microbiol.">
        <title>Lawsonella clevelandensis gen. nov., sp. nov., a new member of the suborder Corynebacterineae isolated from human abscesses.</title>
        <authorList>
            <person name="Bell M.E."/>
            <person name="Bernard K.A."/>
            <person name="Harrington S.M."/>
            <person name="Patel N.B."/>
            <person name="Tucker T.A."/>
            <person name="Metcalfe M.G."/>
            <person name="McQuiston J.R."/>
        </authorList>
    </citation>
    <scope>NUCLEOTIDE SEQUENCE</scope>
    <source>
        <strain evidence="10">X1698</strain>
    </source>
</reference>
<dbReference type="EMBL" id="CP012390">
    <property type="protein sequence ID" value="ALE18607.1"/>
    <property type="molecule type" value="Genomic_DNA"/>
</dbReference>
<gene>
    <name evidence="8 11" type="primary">atpC</name>
    <name evidence="10" type="ORF">AL705_01535</name>
    <name evidence="11" type="ORF">LC603019_00319</name>
</gene>
<keyword evidence="13" id="KW-1185">Reference proteome</keyword>
<dbReference type="InterPro" id="IPR001469">
    <property type="entry name" value="ATP_synth_F1_dsu/esu"/>
</dbReference>
<protein>
    <recommendedName>
        <fullName evidence="8">ATP synthase epsilon chain</fullName>
    </recommendedName>
    <alternativeName>
        <fullName evidence="8">ATP synthase F1 sector epsilon subunit</fullName>
    </alternativeName>
    <alternativeName>
        <fullName evidence="8">F-ATPase epsilon subunit</fullName>
    </alternativeName>
</protein>
<dbReference type="STRING" id="1528099.AL705_01535"/>
<keyword evidence="5 8" id="KW-0472">Membrane</keyword>
<evidence type="ECO:0000256" key="2">
    <source>
        <dbReference type="ARBA" id="ARBA00005712"/>
    </source>
</evidence>
<dbReference type="InterPro" id="IPR020546">
    <property type="entry name" value="ATP_synth_F1_dsu/esu_N"/>
</dbReference>
<dbReference type="NCBIfam" id="NF009977">
    <property type="entry name" value="PRK13442.1"/>
    <property type="match status" value="1"/>
</dbReference>
<dbReference type="Proteomes" id="UP000068137">
    <property type="component" value="Chromosome"/>
</dbReference>
<organism evidence="10 12">
    <name type="scientific">Lawsonella clevelandensis</name>
    <dbReference type="NCBI Taxonomy" id="1528099"/>
    <lineage>
        <taxon>Bacteria</taxon>
        <taxon>Bacillati</taxon>
        <taxon>Actinomycetota</taxon>
        <taxon>Actinomycetes</taxon>
        <taxon>Mycobacteriales</taxon>
        <taxon>Lawsonellaceae</taxon>
        <taxon>Lawsonella</taxon>
    </lineage>
</organism>
<feature type="domain" description="ATP synthase F1 complex delta/epsilon subunit N-terminal" evidence="9">
    <location>
        <begin position="4"/>
        <end position="84"/>
    </location>
</feature>
<comment type="subunit">
    <text evidence="8">F-type ATPases have 2 components, CF(1) - the catalytic core - and CF(0) - the membrane proton channel. CF(1) has five subunits: alpha(3), beta(3), gamma(1), delta(1), epsilon(1). CF(0) has three main subunits: a, b and c.</text>
</comment>
<keyword evidence="7 8" id="KW-0066">ATP synthesis</keyword>
<evidence type="ECO:0000256" key="8">
    <source>
        <dbReference type="HAMAP-Rule" id="MF_00530"/>
    </source>
</evidence>
<evidence type="ECO:0000256" key="6">
    <source>
        <dbReference type="ARBA" id="ARBA00023196"/>
    </source>
</evidence>
<proteinExistence type="inferred from homology"/>
<keyword evidence="8" id="KW-0375">Hydrogen ion transport</keyword>
<dbReference type="Proteomes" id="UP000324288">
    <property type="component" value="Chromosome"/>
</dbReference>
<evidence type="ECO:0000313" key="11">
    <source>
        <dbReference type="EMBL" id="VHN99905.1"/>
    </source>
</evidence>
<evidence type="ECO:0000256" key="4">
    <source>
        <dbReference type="ARBA" id="ARBA00023065"/>
    </source>
</evidence>
<evidence type="ECO:0000313" key="13">
    <source>
        <dbReference type="Proteomes" id="UP000324288"/>
    </source>
</evidence>
<dbReference type="CDD" id="cd12152">
    <property type="entry name" value="F1-ATPase_delta"/>
    <property type="match status" value="1"/>
</dbReference>
<dbReference type="KEGG" id="cbq:AL705_01535"/>
<dbReference type="GO" id="GO:0005886">
    <property type="term" value="C:plasma membrane"/>
    <property type="evidence" value="ECO:0007669"/>
    <property type="project" value="UniProtKB-SubCell"/>
</dbReference>
<dbReference type="Gene3D" id="2.60.15.10">
    <property type="entry name" value="F0F1 ATP synthase delta/epsilon subunit, N-terminal"/>
    <property type="match status" value="1"/>
</dbReference>
<evidence type="ECO:0000259" key="9">
    <source>
        <dbReference type="Pfam" id="PF02823"/>
    </source>
</evidence>
<evidence type="ECO:0000256" key="1">
    <source>
        <dbReference type="ARBA" id="ARBA00004202"/>
    </source>
</evidence>
<evidence type="ECO:0000313" key="12">
    <source>
        <dbReference type="Proteomes" id="UP000068137"/>
    </source>
</evidence>
<name>A0A0M4LYJ6_9ACTN</name>
<evidence type="ECO:0000256" key="5">
    <source>
        <dbReference type="ARBA" id="ARBA00023136"/>
    </source>
</evidence>
<dbReference type="GO" id="GO:0045259">
    <property type="term" value="C:proton-transporting ATP synthase complex"/>
    <property type="evidence" value="ECO:0007669"/>
    <property type="project" value="UniProtKB-KW"/>
</dbReference>
<dbReference type="RefSeq" id="WP_053961517.1">
    <property type="nucleotide sequence ID" value="NZ_CAJPTR010000001.1"/>
</dbReference>
<evidence type="ECO:0000313" key="10">
    <source>
        <dbReference type="EMBL" id="ALE18607.1"/>
    </source>
</evidence>